<sequence length="813" mass="88626">MRHIYGWCLFVAGVICRREELPEHGRLASARARRLATALDRYLERKTDLPRKLYGRLAELAGFFDGLKLYDEGDYGNAGLAWTQSMLVRMGRKPRLIHTPLPADIQVAQLFELLGRQYARLGDWELASECFAGTLLYGGRSRRSTIRAISSQAIACELMAGNAEGARNWFDLMPDRITHRAGQVFRDIVDQLLTTDVELDVDVASKVSQVRSMSAVTYAYLTVVIAERLVAENRSGHALALLLEARGELRAEQADGYLNGSLTQAAAGIYSSMNDHETALRLAVSAWSSIDEQRYLACSHRQRHQIWSRFGHARYVALRASVEMGDARAVAELIESSRLQSLIATEIETNHDEKDGLRSAGETVAAATGENGREQPDDVMVSSAIFAAMNDGLATTLLESYAPVTYRGTSLFPVTNHHSIAGATSVSRALDDALPEGLFWSTHVENGVMFWFLAGDGEPIGCGMTDLSRTENVTPVLLGLAGHSDSAEPETWSLPPYQHQAGDYYEPYLHLAAWMSPEEQIISHTIGALLPDALVDLLRTADAPLEVTIAAAREFGCVPWPIAVVPGTQDRLIEHAVLRMWTSAPTQLSRRSRPQPPAGTPIPFLLACDNPDGTLRERTAISPVSSARTLLGGPDSAVPATKDTLMSTLHEIGPGTPGLFYYRGHAVHDSDPAWSTLPLTEGFVQAGELFGTLDDGTPFLPMPSRVMVTGCSSSGGSLLAGEGLGLAAGLIQAGATQVVSTAIDIMDTSFTEAFEDLLIKGMLAPGTDHAVLLRAAQLRMLREWKIYSLRGGFDHREDIKDPHPIIWTAYHAY</sequence>
<comment type="caution">
    <text evidence="2">The sequence shown here is derived from an EMBL/GenBank/DDBJ whole genome shotgun (WGS) entry which is preliminary data.</text>
</comment>
<name>A0A3N1HGZ9_9PSEU</name>
<feature type="domain" description="CHAT" evidence="1">
    <location>
        <begin position="539"/>
        <end position="811"/>
    </location>
</feature>
<dbReference type="AlphaFoldDB" id="A0A3N1HGZ9"/>
<accession>A0A3N1HGZ9</accession>
<dbReference type="EMBL" id="RJKM01000001">
    <property type="protein sequence ID" value="ROP41767.1"/>
    <property type="molecule type" value="Genomic_DNA"/>
</dbReference>
<reference evidence="2 3" key="1">
    <citation type="submission" date="2018-11" db="EMBL/GenBank/DDBJ databases">
        <title>Sequencing the genomes of 1000 actinobacteria strains.</title>
        <authorList>
            <person name="Klenk H.-P."/>
        </authorList>
    </citation>
    <scope>NUCLEOTIDE SEQUENCE [LARGE SCALE GENOMIC DNA]</scope>
    <source>
        <strain evidence="2 3">DSM 44231</strain>
    </source>
</reference>
<organism evidence="2 3">
    <name type="scientific">Saccharothrix texasensis</name>
    <dbReference type="NCBI Taxonomy" id="103734"/>
    <lineage>
        <taxon>Bacteria</taxon>
        <taxon>Bacillati</taxon>
        <taxon>Actinomycetota</taxon>
        <taxon>Actinomycetes</taxon>
        <taxon>Pseudonocardiales</taxon>
        <taxon>Pseudonocardiaceae</taxon>
        <taxon>Saccharothrix</taxon>
    </lineage>
</organism>
<dbReference type="InterPro" id="IPR024983">
    <property type="entry name" value="CHAT_dom"/>
</dbReference>
<proteinExistence type="predicted"/>
<evidence type="ECO:0000313" key="2">
    <source>
        <dbReference type="EMBL" id="ROP41767.1"/>
    </source>
</evidence>
<dbReference type="Proteomes" id="UP000268727">
    <property type="component" value="Unassembled WGS sequence"/>
</dbReference>
<evidence type="ECO:0000313" key="3">
    <source>
        <dbReference type="Proteomes" id="UP000268727"/>
    </source>
</evidence>
<dbReference type="Pfam" id="PF12770">
    <property type="entry name" value="CHAT"/>
    <property type="match status" value="1"/>
</dbReference>
<protein>
    <submittedName>
        <fullName evidence="2">CHAT domain-containing protein</fullName>
    </submittedName>
</protein>
<gene>
    <name evidence="2" type="ORF">EDD40_7208</name>
</gene>
<dbReference type="OrthoDB" id="5169022at2"/>
<keyword evidence="3" id="KW-1185">Reference proteome</keyword>
<dbReference type="RefSeq" id="WP_148089004.1">
    <property type="nucleotide sequence ID" value="NZ_RJKM01000001.1"/>
</dbReference>
<evidence type="ECO:0000259" key="1">
    <source>
        <dbReference type="Pfam" id="PF12770"/>
    </source>
</evidence>